<comment type="caution">
    <text evidence="3">The sequence shown here is derived from an EMBL/GenBank/DDBJ whole genome shotgun (WGS) entry which is preliminary data.</text>
</comment>
<reference evidence="3" key="1">
    <citation type="journal article" date="2018" name="DNA Res.">
        <title>Multiple hybrid de novo genome assembly of finger millet, an orphan allotetraploid crop.</title>
        <authorList>
            <person name="Hatakeyama M."/>
            <person name="Aluri S."/>
            <person name="Balachadran M.T."/>
            <person name="Sivarajan S.R."/>
            <person name="Patrignani A."/>
            <person name="Gruter S."/>
            <person name="Poveda L."/>
            <person name="Shimizu-Inatsugi R."/>
            <person name="Baeten J."/>
            <person name="Francoijs K.J."/>
            <person name="Nataraja K.N."/>
            <person name="Reddy Y.A.N."/>
            <person name="Phadnis S."/>
            <person name="Ravikumar R.L."/>
            <person name="Schlapbach R."/>
            <person name="Sreeman S.M."/>
            <person name="Shimizu K.K."/>
        </authorList>
    </citation>
    <scope>NUCLEOTIDE SEQUENCE</scope>
</reference>
<dbReference type="EMBL" id="BQKI01000079">
    <property type="protein sequence ID" value="GJN26322.1"/>
    <property type="molecule type" value="Genomic_DNA"/>
</dbReference>
<feature type="compositionally biased region" description="Acidic residues" evidence="1">
    <location>
        <begin position="1"/>
        <end position="15"/>
    </location>
</feature>
<proteinExistence type="predicted"/>
<evidence type="ECO:0000259" key="2">
    <source>
        <dbReference type="Pfam" id="PF08276"/>
    </source>
</evidence>
<evidence type="ECO:0000256" key="1">
    <source>
        <dbReference type="SAM" id="MobiDB-lite"/>
    </source>
</evidence>
<organism evidence="3 4">
    <name type="scientific">Eleusine coracana subsp. coracana</name>
    <dbReference type="NCBI Taxonomy" id="191504"/>
    <lineage>
        <taxon>Eukaryota</taxon>
        <taxon>Viridiplantae</taxon>
        <taxon>Streptophyta</taxon>
        <taxon>Embryophyta</taxon>
        <taxon>Tracheophyta</taxon>
        <taxon>Spermatophyta</taxon>
        <taxon>Magnoliopsida</taxon>
        <taxon>Liliopsida</taxon>
        <taxon>Poales</taxon>
        <taxon>Poaceae</taxon>
        <taxon>PACMAD clade</taxon>
        <taxon>Chloridoideae</taxon>
        <taxon>Cynodonteae</taxon>
        <taxon>Eleusininae</taxon>
        <taxon>Eleusine</taxon>
    </lineage>
</organism>
<dbReference type="Proteomes" id="UP001054889">
    <property type="component" value="Unassembled WGS sequence"/>
</dbReference>
<protein>
    <recommendedName>
        <fullName evidence="2">Apple domain-containing protein</fullName>
    </recommendedName>
</protein>
<accession>A0AAV5EUW4</accession>
<evidence type="ECO:0000313" key="4">
    <source>
        <dbReference type="Proteomes" id="UP001054889"/>
    </source>
</evidence>
<reference evidence="3" key="2">
    <citation type="submission" date="2021-12" db="EMBL/GenBank/DDBJ databases">
        <title>Resequencing data analysis of finger millet.</title>
        <authorList>
            <person name="Hatakeyama M."/>
            <person name="Aluri S."/>
            <person name="Balachadran M.T."/>
            <person name="Sivarajan S.R."/>
            <person name="Poveda L."/>
            <person name="Shimizu-Inatsugi R."/>
            <person name="Schlapbach R."/>
            <person name="Sreeman S.M."/>
            <person name="Shimizu K.K."/>
        </authorList>
    </citation>
    <scope>NUCLEOTIDE SEQUENCE</scope>
</reference>
<evidence type="ECO:0000313" key="3">
    <source>
        <dbReference type="EMBL" id="GJN26322.1"/>
    </source>
</evidence>
<dbReference type="Pfam" id="PF08276">
    <property type="entry name" value="PAN_2"/>
    <property type="match status" value="1"/>
</dbReference>
<dbReference type="InterPro" id="IPR003609">
    <property type="entry name" value="Pan_app"/>
</dbReference>
<gene>
    <name evidence="3" type="primary">gb14245</name>
    <name evidence="3" type="ORF">PR202_gb14245</name>
</gene>
<feature type="domain" description="Apple" evidence="2">
    <location>
        <begin position="119"/>
        <end position="149"/>
    </location>
</feature>
<name>A0AAV5EUW4_ELECO</name>
<feature type="compositionally biased region" description="Low complexity" evidence="1">
    <location>
        <begin position="196"/>
        <end position="216"/>
    </location>
</feature>
<sequence length="340" mass="37497">MEGLSTEEEKEEDDEERRRLRAFHRCARPPAMDAPSSSSPEMVSMSPARRRPGGERPSVSHRRAATVSAARPSYMEGFSPSSPSQRLPEGRAAGLRQQWNNNDRRVHGAARRKASQHTDNVTLEMNATLEQCRTRCLADYSCVAYAPAGIPISTEQVEQNASIGPILPRNSIDDESRATDRRRRVHCCRQITSSLSSTAAANRAGSRGGRAATAANPHRYASRSPPVVETKPHAAPPTPDSSLPTRAKATAVESPRRPRRHHGRMTRQAADDWGGWGCARSALSMMALFHLHGRSSSPDSCFGIYSYRQSDARPEDSEEKFLLLTSKARRAREPSKVSHP</sequence>
<keyword evidence="4" id="KW-1185">Reference proteome</keyword>
<feature type="region of interest" description="Disordered" evidence="1">
    <location>
        <begin position="1"/>
        <end position="91"/>
    </location>
</feature>
<feature type="compositionally biased region" description="Low complexity" evidence="1">
    <location>
        <begin position="28"/>
        <end position="47"/>
    </location>
</feature>
<dbReference type="AlphaFoldDB" id="A0AAV5EUW4"/>
<feature type="region of interest" description="Disordered" evidence="1">
    <location>
        <begin position="196"/>
        <end position="270"/>
    </location>
</feature>